<dbReference type="Proteomes" id="UP000327493">
    <property type="component" value="Chromosome 5"/>
</dbReference>
<gene>
    <name evidence="2" type="ORF">FQN60_017745</name>
</gene>
<feature type="compositionally biased region" description="Polar residues" evidence="1">
    <location>
        <begin position="36"/>
        <end position="50"/>
    </location>
</feature>
<evidence type="ECO:0000256" key="1">
    <source>
        <dbReference type="SAM" id="MobiDB-lite"/>
    </source>
</evidence>
<reference evidence="2 3" key="1">
    <citation type="submission" date="2019-08" db="EMBL/GenBank/DDBJ databases">
        <title>A chromosome-level genome assembly, high-density linkage maps, and genome scans reveal the genomic architecture of hybrid incompatibilities underlying speciation via character displacement in darters (Percidae: Etheostominae).</title>
        <authorList>
            <person name="Moran R.L."/>
            <person name="Catchen J.M."/>
            <person name="Fuller R.C."/>
        </authorList>
    </citation>
    <scope>NUCLEOTIDE SEQUENCE [LARGE SCALE GENOMIC DNA]</scope>
    <source>
        <strain evidence="2">EspeVRDwgs_2016</strain>
        <tissue evidence="2">Muscle</tissue>
    </source>
</reference>
<proteinExistence type="predicted"/>
<organism evidence="2 3">
    <name type="scientific">Etheostoma spectabile</name>
    <name type="common">orangethroat darter</name>
    <dbReference type="NCBI Taxonomy" id="54343"/>
    <lineage>
        <taxon>Eukaryota</taxon>
        <taxon>Metazoa</taxon>
        <taxon>Chordata</taxon>
        <taxon>Craniata</taxon>
        <taxon>Vertebrata</taxon>
        <taxon>Euteleostomi</taxon>
        <taxon>Actinopterygii</taxon>
        <taxon>Neopterygii</taxon>
        <taxon>Teleostei</taxon>
        <taxon>Neoteleostei</taxon>
        <taxon>Acanthomorphata</taxon>
        <taxon>Eupercaria</taxon>
        <taxon>Perciformes</taxon>
        <taxon>Percoidei</taxon>
        <taxon>Percidae</taxon>
        <taxon>Etheostomatinae</taxon>
        <taxon>Etheostoma</taxon>
    </lineage>
</organism>
<dbReference type="AlphaFoldDB" id="A0A5J5DGG6"/>
<keyword evidence="3" id="KW-1185">Reference proteome</keyword>
<feature type="compositionally biased region" description="Basic and acidic residues" evidence="1">
    <location>
        <begin position="70"/>
        <end position="84"/>
    </location>
</feature>
<feature type="region of interest" description="Disordered" evidence="1">
    <location>
        <begin position="31"/>
        <end position="115"/>
    </location>
</feature>
<evidence type="ECO:0000313" key="2">
    <source>
        <dbReference type="EMBL" id="KAA8592290.1"/>
    </source>
</evidence>
<dbReference type="EMBL" id="VOFY01000005">
    <property type="protein sequence ID" value="KAA8592290.1"/>
    <property type="molecule type" value="Genomic_DNA"/>
</dbReference>
<feature type="compositionally biased region" description="Basic and acidic residues" evidence="1">
    <location>
        <begin position="97"/>
        <end position="115"/>
    </location>
</feature>
<evidence type="ECO:0000313" key="3">
    <source>
        <dbReference type="Proteomes" id="UP000327493"/>
    </source>
</evidence>
<feature type="region of interest" description="Disordered" evidence="1">
    <location>
        <begin position="141"/>
        <end position="185"/>
    </location>
</feature>
<protein>
    <submittedName>
        <fullName evidence="2">Uncharacterized protein</fullName>
    </submittedName>
</protein>
<name>A0A5J5DGG6_9PERO</name>
<feature type="compositionally biased region" description="Basic and acidic residues" evidence="1">
    <location>
        <begin position="141"/>
        <end position="167"/>
    </location>
</feature>
<accession>A0A5J5DGG6</accession>
<comment type="caution">
    <text evidence="2">The sequence shown here is derived from an EMBL/GenBank/DDBJ whole genome shotgun (WGS) entry which is preliminary data.</text>
</comment>
<sequence length="200" mass="21399">MGLGLRDSQREGGGGGGVVRSLGWAAWLGAPRRDPLQQQTEQTGRGSCSLSVAEPANAAQRPVSQLSADSRSDSCPDSGADRLIDSLSMPWKAISDGYKEESPSDDKSQTSKPSREHCLSILPAWHHIRKTLIPEVHHSCVGHKRDGSQGSESRHPGQYPAEDKETPGKVASRANPPVAIDTDMSTLEICKSMGSPMMDS</sequence>